<dbReference type="EMBL" id="CP080034">
    <property type="protein sequence ID" value="QYC08974.1"/>
    <property type="molecule type" value="Genomic_DNA"/>
</dbReference>
<protein>
    <submittedName>
        <fullName evidence="1">Uncharacterized protein</fullName>
    </submittedName>
</protein>
<name>A0ABX8TDF3_9CAUL</name>
<evidence type="ECO:0000313" key="2">
    <source>
        <dbReference type="Proteomes" id="UP000824334"/>
    </source>
</evidence>
<reference evidence="1 2" key="1">
    <citation type="submission" date="2021-07" db="EMBL/GenBank/DDBJ databases">
        <title>Isolation and characterization of bacteria from a gold mining with a capacity of golden bioaccumulation.</title>
        <authorList>
            <person name="Yang X.J."/>
        </authorList>
    </citation>
    <scope>NUCLEOTIDE SEQUENCE [LARGE SCALE GENOMIC DNA]</scope>
    <source>
        <strain evidence="1 2">Au29</strain>
    </source>
</reference>
<organism evidence="1 2">
    <name type="scientific">Brevundimonas nasdae</name>
    <dbReference type="NCBI Taxonomy" id="172043"/>
    <lineage>
        <taxon>Bacteria</taxon>
        <taxon>Pseudomonadati</taxon>
        <taxon>Pseudomonadota</taxon>
        <taxon>Alphaproteobacteria</taxon>
        <taxon>Caulobacterales</taxon>
        <taxon>Caulobacteraceae</taxon>
        <taxon>Brevundimonas</taxon>
    </lineage>
</organism>
<dbReference type="RefSeq" id="WP_219373660.1">
    <property type="nucleotide sequence ID" value="NZ_CP080034.1"/>
</dbReference>
<accession>A0ABX8TDF3</accession>
<sequence length="105" mass="10964">MAAIINEAERAMDDAMSRASLLVAELPQLQIQAGVNGAWAQPAVASVCSALTDMTTARGSLIEAHRSLSAVQRKLGITVAEIPGNSKEVPSKPTAAIENIVQLRA</sequence>
<gene>
    <name evidence="1" type="ORF">KWG56_10015</name>
</gene>
<keyword evidence="2" id="KW-1185">Reference proteome</keyword>
<dbReference type="Proteomes" id="UP000824334">
    <property type="component" value="Chromosome"/>
</dbReference>
<proteinExistence type="predicted"/>
<dbReference type="GeneID" id="94375604"/>
<evidence type="ECO:0000313" key="1">
    <source>
        <dbReference type="EMBL" id="QYC08974.1"/>
    </source>
</evidence>